<evidence type="ECO:0000313" key="5">
    <source>
        <dbReference type="EMBL" id="SDP44944.1"/>
    </source>
</evidence>
<accession>A0A1H0STC4</accession>
<feature type="modified residue" description="4-aspartylphosphate" evidence="3">
    <location>
        <position position="53"/>
    </location>
</feature>
<dbReference type="SMART" id="SM00448">
    <property type="entry name" value="REC"/>
    <property type="match status" value="1"/>
</dbReference>
<dbReference type="PROSITE" id="PS50110">
    <property type="entry name" value="RESPONSE_REGULATORY"/>
    <property type="match status" value="1"/>
</dbReference>
<dbReference type="Pfam" id="PF00072">
    <property type="entry name" value="Response_reg"/>
    <property type="match status" value="1"/>
</dbReference>
<organism evidence="5 6">
    <name type="scientific">Desulforhopalus singaporensis</name>
    <dbReference type="NCBI Taxonomy" id="91360"/>
    <lineage>
        <taxon>Bacteria</taxon>
        <taxon>Pseudomonadati</taxon>
        <taxon>Thermodesulfobacteriota</taxon>
        <taxon>Desulfobulbia</taxon>
        <taxon>Desulfobulbales</taxon>
        <taxon>Desulfocapsaceae</taxon>
        <taxon>Desulforhopalus</taxon>
    </lineage>
</organism>
<dbReference type="CDD" id="cd00156">
    <property type="entry name" value="REC"/>
    <property type="match status" value="1"/>
</dbReference>
<sequence>MVASILVVDDEECNRTLLTTVLENHDYLVSAVQTGEEAIARLQNERFDVVITDLQMAKTTGMEVAKFARTTCEQTIVFMITGCPKNRVEKLADRIGVDEYLAKPFSAHDLIHRLAVHLRGRPTAAFPADSHSRRFTNVHKRTSL</sequence>
<dbReference type="Gene3D" id="3.40.50.2300">
    <property type="match status" value="1"/>
</dbReference>
<keyword evidence="6" id="KW-1185">Reference proteome</keyword>
<name>A0A1H0STC4_9BACT</name>
<proteinExistence type="predicted"/>
<dbReference type="InterPro" id="IPR011006">
    <property type="entry name" value="CheY-like_superfamily"/>
</dbReference>
<dbReference type="InterPro" id="IPR001789">
    <property type="entry name" value="Sig_transdc_resp-reg_receiver"/>
</dbReference>
<reference evidence="5 6" key="1">
    <citation type="submission" date="2016-10" db="EMBL/GenBank/DDBJ databases">
        <authorList>
            <person name="de Groot N.N."/>
        </authorList>
    </citation>
    <scope>NUCLEOTIDE SEQUENCE [LARGE SCALE GENOMIC DNA]</scope>
    <source>
        <strain evidence="5 6">DSM 12130</strain>
    </source>
</reference>
<evidence type="ECO:0000259" key="4">
    <source>
        <dbReference type="PROSITE" id="PS50110"/>
    </source>
</evidence>
<dbReference type="SUPFAM" id="SSF52172">
    <property type="entry name" value="CheY-like"/>
    <property type="match status" value="1"/>
</dbReference>
<feature type="domain" description="Response regulatory" evidence="4">
    <location>
        <begin position="4"/>
        <end position="118"/>
    </location>
</feature>
<dbReference type="OrthoDB" id="5432534at2"/>
<evidence type="ECO:0000256" key="1">
    <source>
        <dbReference type="ARBA" id="ARBA00022553"/>
    </source>
</evidence>
<evidence type="ECO:0000313" key="6">
    <source>
        <dbReference type="Proteomes" id="UP000199073"/>
    </source>
</evidence>
<dbReference type="GO" id="GO:0000160">
    <property type="term" value="P:phosphorelay signal transduction system"/>
    <property type="evidence" value="ECO:0007669"/>
    <property type="project" value="UniProtKB-KW"/>
</dbReference>
<gene>
    <name evidence="5" type="ORF">SAMN05660330_02814</name>
</gene>
<dbReference type="STRING" id="91360.SAMN05660330_02814"/>
<dbReference type="EMBL" id="FNJI01000020">
    <property type="protein sequence ID" value="SDP44944.1"/>
    <property type="molecule type" value="Genomic_DNA"/>
</dbReference>
<keyword evidence="2" id="KW-0902">Two-component regulatory system</keyword>
<dbReference type="PANTHER" id="PTHR44591">
    <property type="entry name" value="STRESS RESPONSE REGULATOR PROTEIN 1"/>
    <property type="match status" value="1"/>
</dbReference>
<dbReference type="RefSeq" id="WP_092223895.1">
    <property type="nucleotide sequence ID" value="NZ_FNJI01000020.1"/>
</dbReference>
<dbReference type="AlphaFoldDB" id="A0A1H0STC4"/>
<dbReference type="InterPro" id="IPR050595">
    <property type="entry name" value="Bact_response_regulator"/>
</dbReference>
<evidence type="ECO:0000256" key="3">
    <source>
        <dbReference type="PROSITE-ProRule" id="PRU00169"/>
    </source>
</evidence>
<evidence type="ECO:0000256" key="2">
    <source>
        <dbReference type="ARBA" id="ARBA00023012"/>
    </source>
</evidence>
<protein>
    <submittedName>
        <fullName evidence="5">Response regulator receiver domain-containing protein</fullName>
    </submittedName>
</protein>
<dbReference type="Proteomes" id="UP000199073">
    <property type="component" value="Unassembled WGS sequence"/>
</dbReference>
<keyword evidence="1 3" id="KW-0597">Phosphoprotein</keyword>
<dbReference type="PANTHER" id="PTHR44591:SF14">
    <property type="entry name" value="PROTEIN PILG"/>
    <property type="match status" value="1"/>
</dbReference>